<accession>A0A2P6MK02</accession>
<gene>
    <name evidence="2" type="ORF">C6I21_04570</name>
</gene>
<organism evidence="2 3">
    <name type="scientific">Alkalicoccus urumqiensis</name>
    <name type="common">Bacillus urumqiensis</name>
    <dbReference type="NCBI Taxonomy" id="1548213"/>
    <lineage>
        <taxon>Bacteria</taxon>
        <taxon>Bacillati</taxon>
        <taxon>Bacillota</taxon>
        <taxon>Bacilli</taxon>
        <taxon>Bacillales</taxon>
        <taxon>Bacillaceae</taxon>
        <taxon>Alkalicoccus</taxon>
    </lineage>
</organism>
<dbReference type="Proteomes" id="UP000243650">
    <property type="component" value="Unassembled WGS sequence"/>
</dbReference>
<dbReference type="EMBL" id="PVNS01000003">
    <property type="protein sequence ID" value="PRO66622.1"/>
    <property type="molecule type" value="Genomic_DNA"/>
</dbReference>
<evidence type="ECO:0000256" key="1">
    <source>
        <dbReference type="SAM" id="MobiDB-lite"/>
    </source>
</evidence>
<evidence type="ECO:0000313" key="2">
    <source>
        <dbReference type="EMBL" id="PRO66622.1"/>
    </source>
</evidence>
<reference evidence="2 3" key="1">
    <citation type="submission" date="2018-03" db="EMBL/GenBank/DDBJ databases">
        <title>Bacillus urumqiensis sp. nov., a moderately haloalkaliphilic bacterium isolated from a salt lake.</title>
        <authorList>
            <person name="Zhao B."/>
            <person name="Liao Z."/>
        </authorList>
    </citation>
    <scope>NUCLEOTIDE SEQUENCE [LARGE SCALE GENOMIC DNA]</scope>
    <source>
        <strain evidence="2 3">BZ-SZ-XJ18</strain>
    </source>
</reference>
<keyword evidence="3" id="KW-1185">Reference proteome</keyword>
<sequence>MGEACQSEESSAPFPGLLWITAAAEDRCSHLPEKSTGSAAAEGGPRSLLFAAPGGEDVPISA</sequence>
<protein>
    <submittedName>
        <fullName evidence="2">Uncharacterized protein</fullName>
    </submittedName>
</protein>
<name>A0A2P6MK02_ALKUR</name>
<evidence type="ECO:0000313" key="3">
    <source>
        <dbReference type="Proteomes" id="UP000243650"/>
    </source>
</evidence>
<proteinExistence type="predicted"/>
<feature type="region of interest" description="Disordered" evidence="1">
    <location>
        <begin position="31"/>
        <end position="62"/>
    </location>
</feature>
<comment type="caution">
    <text evidence="2">The sequence shown here is derived from an EMBL/GenBank/DDBJ whole genome shotgun (WGS) entry which is preliminary data.</text>
</comment>
<dbReference type="AlphaFoldDB" id="A0A2P6MK02"/>